<dbReference type="Proteomes" id="UP000704712">
    <property type="component" value="Unassembled WGS sequence"/>
</dbReference>
<name>A0A8S9U6T6_PHYIN</name>
<gene>
    <name evidence="1" type="ORF">GN958_ATG14141</name>
</gene>
<accession>A0A8S9U6T6</accession>
<reference evidence="1" key="1">
    <citation type="submission" date="2020-03" db="EMBL/GenBank/DDBJ databases">
        <title>Hybrid Assembly of Korean Phytophthora infestans isolates.</title>
        <authorList>
            <person name="Prokchorchik M."/>
            <person name="Lee Y."/>
            <person name="Seo J."/>
            <person name="Cho J.-H."/>
            <person name="Park Y.-E."/>
            <person name="Jang D.-C."/>
            <person name="Im J.-S."/>
            <person name="Choi J.-G."/>
            <person name="Park H.-J."/>
            <person name="Lee G.-B."/>
            <person name="Lee Y.-G."/>
            <person name="Hong S.-Y."/>
            <person name="Cho K."/>
            <person name="Sohn K.H."/>
        </authorList>
    </citation>
    <scope>NUCLEOTIDE SEQUENCE</scope>
    <source>
        <strain evidence="1">KR_2_A2</strain>
    </source>
</reference>
<proteinExistence type="predicted"/>
<evidence type="ECO:0000313" key="2">
    <source>
        <dbReference type="Proteomes" id="UP000704712"/>
    </source>
</evidence>
<evidence type="ECO:0000313" key="1">
    <source>
        <dbReference type="EMBL" id="KAF4136651.1"/>
    </source>
</evidence>
<comment type="caution">
    <text evidence="1">The sequence shown here is derived from an EMBL/GenBank/DDBJ whole genome shotgun (WGS) entry which is preliminary data.</text>
</comment>
<protein>
    <submittedName>
        <fullName evidence="1">Uncharacterized protein</fullName>
    </submittedName>
</protein>
<dbReference type="EMBL" id="JAACNO010001912">
    <property type="protein sequence ID" value="KAF4136651.1"/>
    <property type="molecule type" value="Genomic_DNA"/>
</dbReference>
<organism evidence="1 2">
    <name type="scientific">Phytophthora infestans</name>
    <name type="common">Potato late blight agent</name>
    <name type="synonym">Botrytis infestans</name>
    <dbReference type="NCBI Taxonomy" id="4787"/>
    <lineage>
        <taxon>Eukaryota</taxon>
        <taxon>Sar</taxon>
        <taxon>Stramenopiles</taxon>
        <taxon>Oomycota</taxon>
        <taxon>Peronosporomycetes</taxon>
        <taxon>Peronosporales</taxon>
        <taxon>Peronosporaceae</taxon>
        <taxon>Phytophthora</taxon>
    </lineage>
</organism>
<sequence length="730" mass="82221">MVRVVSCRYLRISCSEDDHPLFRRYYARSNRERGVKLLRCFPHCCPEHVQRCYCGSSVHVLVTFAAASSRRNLLVCARFEPSRVVPLWPLDVASLGENDETKEHRLRPGEVTSLPETLLSNDNRQATPSAWIRADREGQSKQTYQNAVLFVLNNHRFPKWLYSYDSSVTRTQREMTHHLVVYVCQLTGTSSQSGEIDVAVLARHESPGFSLISYRRSGNNGRDAGCEQPAIDADASTKFTAVASDSMEVDAVGWTSAEAPTEEHKKEFDKWAFPRPIPGTAEDEYFWQHRLEAANCGFREKGQHLLILWRFLQSISLKDLKRTEADSKKVRSFWVQAVACFRSSEYSRSHHDGVASLLMSIFEHRFDSSATEIESTEREFASIRVAAHLFLRAVSSHTVQRLLLSACTTNDTKTSRSQLQKRFLLLISDAYDTLSGVLHELARTRESQHVSIPTLVDKVLSLVFSLPRYHHLRGGFTALLMDQQPARALSETLNHAFHSFTALPGSVEILEISADSPTDYWPEMRLVDIVQLLSEVGCVDLTVNDDASWLALRSAMSTSTSAPMTLITDGNLHLFRVLPSGTPSMIATTGGWVIGDYTATFSEVGHSLEVNLYSYAEEEAEGAHLTHLTSQETHLTSQESVNVRRVSLSIRLEEKKNEIAAELTRHKMLIALVRGTVYGSSLSLPLNECKNGFNLSERSAVDRAGIWSEVEWTAWWEFKADYIAMARSYS</sequence>
<dbReference type="AlphaFoldDB" id="A0A8S9U6T6"/>